<dbReference type="InterPro" id="IPR016047">
    <property type="entry name" value="M23ase_b-sheet_dom"/>
</dbReference>
<organism evidence="4 5">
    <name type="scientific">Longimonas halophila</name>
    <dbReference type="NCBI Taxonomy" id="1469170"/>
    <lineage>
        <taxon>Bacteria</taxon>
        <taxon>Pseudomonadati</taxon>
        <taxon>Rhodothermota</taxon>
        <taxon>Rhodothermia</taxon>
        <taxon>Rhodothermales</taxon>
        <taxon>Salisaetaceae</taxon>
        <taxon>Longimonas</taxon>
    </lineage>
</organism>
<dbReference type="Pfam" id="PF01551">
    <property type="entry name" value="Peptidase_M23"/>
    <property type="match status" value="1"/>
</dbReference>
<dbReference type="GO" id="GO:0004222">
    <property type="term" value="F:metalloendopeptidase activity"/>
    <property type="evidence" value="ECO:0007669"/>
    <property type="project" value="TreeGrafter"/>
</dbReference>
<dbReference type="PANTHER" id="PTHR21666">
    <property type="entry name" value="PEPTIDASE-RELATED"/>
    <property type="match status" value="1"/>
</dbReference>
<reference evidence="4 5" key="1">
    <citation type="submission" date="2017-10" db="EMBL/GenBank/DDBJ databases">
        <title>Draft genome of Longimonas halophila.</title>
        <authorList>
            <person name="Goh K.M."/>
            <person name="Shamsir M.S."/>
            <person name="Lim S.W."/>
        </authorList>
    </citation>
    <scope>NUCLEOTIDE SEQUENCE [LARGE SCALE GENOMIC DNA]</scope>
    <source>
        <strain evidence="4 5">KCTC 42399</strain>
    </source>
</reference>
<dbReference type="SUPFAM" id="SSF51261">
    <property type="entry name" value="Duplicated hybrid motif"/>
    <property type="match status" value="1"/>
</dbReference>
<feature type="region of interest" description="Disordered" evidence="1">
    <location>
        <begin position="110"/>
        <end position="192"/>
    </location>
</feature>
<proteinExistence type="predicted"/>
<keyword evidence="2" id="KW-0812">Transmembrane</keyword>
<dbReference type="AlphaFoldDB" id="A0A2H3NUU2"/>
<dbReference type="InterPro" id="IPR011055">
    <property type="entry name" value="Dup_hybrid_motif"/>
</dbReference>
<dbReference type="PANTHER" id="PTHR21666:SF270">
    <property type="entry name" value="MUREIN HYDROLASE ACTIVATOR ENVC"/>
    <property type="match status" value="1"/>
</dbReference>
<keyword evidence="2" id="KW-1133">Transmembrane helix</keyword>
<keyword evidence="2" id="KW-0472">Membrane</keyword>
<name>A0A2H3NUU2_9BACT</name>
<protein>
    <submittedName>
        <fullName evidence="4">Peptidase M24</fullName>
    </submittedName>
</protein>
<evidence type="ECO:0000259" key="3">
    <source>
        <dbReference type="Pfam" id="PF01551"/>
    </source>
</evidence>
<evidence type="ECO:0000256" key="2">
    <source>
        <dbReference type="SAM" id="Phobius"/>
    </source>
</evidence>
<comment type="caution">
    <text evidence="4">The sequence shown here is derived from an EMBL/GenBank/DDBJ whole genome shotgun (WGS) entry which is preliminary data.</text>
</comment>
<keyword evidence="5" id="KW-1185">Reference proteome</keyword>
<evidence type="ECO:0000313" key="5">
    <source>
        <dbReference type="Proteomes" id="UP000221024"/>
    </source>
</evidence>
<feature type="domain" description="M23ase beta-sheet core" evidence="3">
    <location>
        <begin position="196"/>
        <end position="291"/>
    </location>
</feature>
<dbReference type="Proteomes" id="UP000221024">
    <property type="component" value="Unassembled WGS sequence"/>
</dbReference>
<dbReference type="Gene3D" id="2.70.70.10">
    <property type="entry name" value="Glucose Permease (Domain IIA)"/>
    <property type="match status" value="1"/>
</dbReference>
<feature type="compositionally biased region" description="Polar residues" evidence="1">
    <location>
        <begin position="142"/>
        <end position="162"/>
    </location>
</feature>
<accession>A0A2H3NUU2</accession>
<dbReference type="EMBL" id="PDEP01000014">
    <property type="protein sequence ID" value="PEN05433.1"/>
    <property type="molecule type" value="Genomic_DNA"/>
</dbReference>
<dbReference type="CDD" id="cd12797">
    <property type="entry name" value="M23_peptidase"/>
    <property type="match status" value="1"/>
</dbReference>
<feature type="compositionally biased region" description="Low complexity" evidence="1">
    <location>
        <begin position="115"/>
        <end position="133"/>
    </location>
</feature>
<evidence type="ECO:0000313" key="4">
    <source>
        <dbReference type="EMBL" id="PEN05433.1"/>
    </source>
</evidence>
<dbReference type="InterPro" id="IPR050570">
    <property type="entry name" value="Cell_wall_metabolism_enzyme"/>
</dbReference>
<sequence length="298" mass="32861">MWTFLSDLVRPSDASYTVLLIEEDSAREPRRYQVTPRHVFWLCSATLLAVSLFTASLVAFTPVRQLIPGYGTETMERNAQLNAVRVTALQDTLNVQRQYIERLQQLLTGRADATSPSNESSENERPSPSSSSRPDSEDTGWTLHQQPALTITQFGGSDSSSRAPAGSVADLPALPAPVPPPVETGYPTRGFEPRDEHYAVDIAVQEGTFVRTVGDGYVVLADWTQEGGYTVAIQHGDGYLSVYKHNERIMKRIGDYVRAQEVIAVTGNSGEITTGPHLHFELWHHGLAQDPRTLVAGW</sequence>
<dbReference type="OrthoDB" id="9814377at2"/>
<dbReference type="RefSeq" id="WP_098063082.1">
    <property type="nucleotide sequence ID" value="NZ_PDEP01000014.1"/>
</dbReference>
<gene>
    <name evidence="4" type="ORF">CRI93_13030</name>
</gene>
<evidence type="ECO:0000256" key="1">
    <source>
        <dbReference type="SAM" id="MobiDB-lite"/>
    </source>
</evidence>
<feature type="transmembrane region" description="Helical" evidence="2">
    <location>
        <begin position="39"/>
        <end position="60"/>
    </location>
</feature>